<sequence>MTAKTLALLLAAAAALSACNTIAGAGEDVSAAGSAVTNSADNVQQKM</sequence>
<comment type="caution">
    <text evidence="8">The sequence shown here is derived from an EMBL/GenBank/DDBJ whole genome shotgun (WGS) entry which is preliminary data.</text>
</comment>
<keyword evidence="5" id="KW-0564">Palmitate</keyword>
<dbReference type="PROSITE" id="PS51257">
    <property type="entry name" value="PROKAR_LIPOPROTEIN"/>
    <property type="match status" value="1"/>
</dbReference>
<dbReference type="Proteomes" id="UP000319255">
    <property type="component" value="Unassembled WGS sequence"/>
</dbReference>
<dbReference type="InterPro" id="IPR012556">
    <property type="entry name" value="Entericidin"/>
</dbReference>
<evidence type="ECO:0000313" key="8">
    <source>
        <dbReference type="EMBL" id="TPE52690.1"/>
    </source>
</evidence>
<organism evidence="8 9">
    <name type="scientific">Amaricoccus solimangrovi</name>
    <dbReference type="NCBI Taxonomy" id="2589815"/>
    <lineage>
        <taxon>Bacteria</taxon>
        <taxon>Pseudomonadati</taxon>
        <taxon>Pseudomonadota</taxon>
        <taxon>Alphaproteobacteria</taxon>
        <taxon>Rhodobacterales</taxon>
        <taxon>Paracoccaceae</taxon>
        <taxon>Amaricoccus</taxon>
    </lineage>
</organism>
<evidence type="ECO:0000256" key="3">
    <source>
        <dbReference type="ARBA" id="ARBA00022729"/>
    </source>
</evidence>
<dbReference type="AlphaFoldDB" id="A0A501WW73"/>
<keyword evidence="3 7" id="KW-0732">Signal</keyword>
<protein>
    <submittedName>
        <fullName evidence="8">Entericidin A/B family lipoprotein</fullName>
    </submittedName>
</protein>
<evidence type="ECO:0000256" key="4">
    <source>
        <dbReference type="ARBA" id="ARBA00023136"/>
    </source>
</evidence>
<accession>A0A501WW73</accession>
<dbReference type="GO" id="GO:0016020">
    <property type="term" value="C:membrane"/>
    <property type="evidence" value="ECO:0007669"/>
    <property type="project" value="InterPro"/>
</dbReference>
<evidence type="ECO:0000256" key="1">
    <source>
        <dbReference type="ARBA" id="ARBA00010296"/>
    </source>
</evidence>
<name>A0A501WW73_9RHOB</name>
<keyword evidence="4" id="KW-0472">Membrane</keyword>
<evidence type="ECO:0000256" key="2">
    <source>
        <dbReference type="ARBA" id="ARBA00022475"/>
    </source>
</evidence>
<keyword evidence="9" id="KW-1185">Reference proteome</keyword>
<reference evidence="8 9" key="1">
    <citation type="submission" date="2019-06" db="EMBL/GenBank/DDBJ databases">
        <title>A novel bacterium of genus Amaricoccus, isolated from marine sediment.</title>
        <authorList>
            <person name="Huang H."/>
            <person name="Mo K."/>
            <person name="Hu Y."/>
        </authorList>
    </citation>
    <scope>NUCLEOTIDE SEQUENCE [LARGE SCALE GENOMIC DNA]</scope>
    <source>
        <strain evidence="8 9">HB172011</strain>
    </source>
</reference>
<dbReference type="EMBL" id="VFRP01000003">
    <property type="protein sequence ID" value="TPE52690.1"/>
    <property type="molecule type" value="Genomic_DNA"/>
</dbReference>
<feature type="chain" id="PRO_5021436082" evidence="7">
    <location>
        <begin position="26"/>
        <end position="47"/>
    </location>
</feature>
<keyword evidence="6 8" id="KW-0449">Lipoprotein</keyword>
<dbReference type="RefSeq" id="WP_140453172.1">
    <property type="nucleotide sequence ID" value="NZ_VFRP01000003.1"/>
</dbReference>
<feature type="signal peptide" evidence="7">
    <location>
        <begin position="1"/>
        <end position="25"/>
    </location>
</feature>
<evidence type="ECO:0000256" key="5">
    <source>
        <dbReference type="ARBA" id="ARBA00023139"/>
    </source>
</evidence>
<dbReference type="OrthoDB" id="7363288at2"/>
<dbReference type="GO" id="GO:0009636">
    <property type="term" value="P:response to toxic substance"/>
    <property type="evidence" value="ECO:0007669"/>
    <property type="project" value="InterPro"/>
</dbReference>
<proteinExistence type="inferred from homology"/>
<evidence type="ECO:0000313" key="9">
    <source>
        <dbReference type="Proteomes" id="UP000319255"/>
    </source>
</evidence>
<dbReference type="Pfam" id="PF08085">
    <property type="entry name" value="Entericidin"/>
    <property type="match status" value="1"/>
</dbReference>
<comment type="similarity">
    <text evidence="1">Belongs to the EcnA/EcnB lipoprotein family.</text>
</comment>
<evidence type="ECO:0000256" key="6">
    <source>
        <dbReference type="ARBA" id="ARBA00023288"/>
    </source>
</evidence>
<keyword evidence="2" id="KW-1003">Cell membrane</keyword>
<gene>
    <name evidence="8" type="ORF">FJM51_05825</name>
</gene>
<evidence type="ECO:0000256" key="7">
    <source>
        <dbReference type="SAM" id="SignalP"/>
    </source>
</evidence>